<dbReference type="PANTHER" id="PTHR43481">
    <property type="entry name" value="FRUCTOSE-1-PHOSPHATE PHOSPHATASE"/>
    <property type="match status" value="1"/>
</dbReference>
<dbReference type="InterPro" id="IPR051806">
    <property type="entry name" value="HAD-like_SPP"/>
</dbReference>
<dbReference type="SUPFAM" id="SSF56784">
    <property type="entry name" value="HAD-like"/>
    <property type="match status" value="1"/>
</dbReference>
<dbReference type="RefSeq" id="WP_198708836.1">
    <property type="nucleotide sequence ID" value="NZ_JAEILM010000115.1"/>
</dbReference>
<reference evidence="1 2" key="1">
    <citation type="submission" date="2020-12" db="EMBL/GenBank/DDBJ databases">
        <title>Comparative genomic insights into the epidemiology and virulence of plant pathogenic Pseudomonads from Turkey.</title>
        <authorList>
            <person name="Dillon M."/>
            <person name="Ruiz-Bedoya T."/>
            <person name="Bendalovic-Torma C."/>
            <person name="Guttman K.M."/>
            <person name="Kwak H."/>
            <person name="Middleton M.A."/>
            <person name="Wang P.W."/>
            <person name="Horuz S."/>
            <person name="Aysan Y."/>
            <person name="Guttman D.S."/>
        </authorList>
    </citation>
    <scope>NUCLEOTIDE SEQUENCE [LARGE SCALE GENOMIC DNA]</scope>
    <source>
        <strain evidence="1 2">Marul_2_1</strain>
    </source>
</reference>
<dbReference type="Gene3D" id="3.40.50.1000">
    <property type="entry name" value="HAD superfamily/HAD-like"/>
    <property type="match status" value="1"/>
</dbReference>
<dbReference type="CDD" id="cd07527">
    <property type="entry name" value="HAD_ScGPP-like"/>
    <property type="match status" value="1"/>
</dbReference>
<dbReference type="SFLD" id="SFLDG01129">
    <property type="entry name" value="C1.5:_HAD__Beta-PGM__Phosphata"/>
    <property type="match status" value="1"/>
</dbReference>
<dbReference type="PANTHER" id="PTHR43481:SF4">
    <property type="entry name" value="GLYCEROL-1-PHOSPHATE PHOSPHOHYDROLASE 1-RELATED"/>
    <property type="match status" value="1"/>
</dbReference>
<dbReference type="InterPro" id="IPR006439">
    <property type="entry name" value="HAD-SF_hydro_IA"/>
</dbReference>
<dbReference type="NCBIfam" id="TIGR01509">
    <property type="entry name" value="HAD-SF-IA-v3"/>
    <property type="match status" value="1"/>
</dbReference>
<evidence type="ECO:0000313" key="1">
    <source>
        <dbReference type="EMBL" id="MBI6636096.1"/>
    </source>
</evidence>
<name>A0ABS0V7Y7_9PSED</name>
<dbReference type="Gene3D" id="1.10.150.240">
    <property type="entry name" value="Putative phosphatase, domain 2"/>
    <property type="match status" value="1"/>
</dbReference>
<protein>
    <submittedName>
        <fullName evidence="1">HAD family hydrolase</fullName>
    </submittedName>
</protein>
<keyword evidence="2" id="KW-1185">Reference proteome</keyword>
<dbReference type="EMBL" id="JAEILM010000115">
    <property type="protein sequence ID" value="MBI6636096.1"/>
    <property type="molecule type" value="Genomic_DNA"/>
</dbReference>
<sequence>MSIPTPFVFNRRYRAFLFDMDGTLLNSIAAAERVWSIWAERHGLDVDAFLPTIHGARAIDTITRQALPGVDPEVEAQWITDAELNDVDGVVAIPGAVEFLKGLPADQWALVTSAPKALALRRLQAAGIPVPAVWVTAEDVANGKPDPGCYLLGAKRLGVSIEDCLVFEDATVGIRAGEAAGADVVVVTSAHLEPMVTAHACIKDYGDLYAERGADGLLSLHKLAL</sequence>
<dbReference type="GO" id="GO:0016787">
    <property type="term" value="F:hydrolase activity"/>
    <property type="evidence" value="ECO:0007669"/>
    <property type="project" value="UniProtKB-KW"/>
</dbReference>
<dbReference type="InterPro" id="IPR023198">
    <property type="entry name" value="PGP-like_dom2"/>
</dbReference>
<keyword evidence="1" id="KW-0378">Hydrolase</keyword>
<dbReference type="SFLD" id="SFLDS00003">
    <property type="entry name" value="Haloacid_Dehalogenase"/>
    <property type="match status" value="1"/>
</dbReference>
<dbReference type="Proteomes" id="UP000607562">
    <property type="component" value="Unassembled WGS sequence"/>
</dbReference>
<proteinExistence type="predicted"/>
<dbReference type="PROSITE" id="PS01228">
    <property type="entry name" value="COF_1"/>
    <property type="match status" value="1"/>
</dbReference>
<comment type="caution">
    <text evidence="1">The sequence shown here is derived from an EMBL/GenBank/DDBJ whole genome shotgun (WGS) entry which is preliminary data.</text>
</comment>
<dbReference type="InterPro" id="IPR023214">
    <property type="entry name" value="HAD_sf"/>
</dbReference>
<accession>A0ABS0V7Y7</accession>
<gene>
    <name evidence="1" type="ORF">YA0871_25935</name>
</gene>
<dbReference type="Pfam" id="PF00702">
    <property type="entry name" value="Hydrolase"/>
    <property type="match status" value="1"/>
</dbReference>
<dbReference type="InterPro" id="IPR036412">
    <property type="entry name" value="HAD-like_sf"/>
</dbReference>
<evidence type="ECO:0000313" key="2">
    <source>
        <dbReference type="Proteomes" id="UP000607562"/>
    </source>
</evidence>
<organism evidence="1 2">
    <name type="scientific">Pseudomonas paralactis</name>
    <dbReference type="NCBI Taxonomy" id="1615673"/>
    <lineage>
        <taxon>Bacteria</taxon>
        <taxon>Pseudomonadati</taxon>
        <taxon>Pseudomonadota</taxon>
        <taxon>Gammaproteobacteria</taxon>
        <taxon>Pseudomonadales</taxon>
        <taxon>Pseudomonadaceae</taxon>
        <taxon>Pseudomonas</taxon>
    </lineage>
</organism>